<dbReference type="STRING" id="70415.A0A5S6QSI4"/>
<protein>
    <submittedName>
        <fullName evidence="7">FLYWCH-type domain-containing protein</fullName>
    </submittedName>
</protein>
<feature type="region of interest" description="Disordered" evidence="4">
    <location>
        <begin position="106"/>
        <end position="153"/>
    </location>
</feature>
<reference evidence="7" key="1">
    <citation type="submission" date="2019-12" db="UniProtKB">
        <authorList>
            <consortium name="WormBaseParasite"/>
        </authorList>
    </citation>
    <scope>IDENTIFICATION</scope>
</reference>
<evidence type="ECO:0000256" key="1">
    <source>
        <dbReference type="ARBA" id="ARBA00022723"/>
    </source>
</evidence>
<proteinExistence type="predicted"/>
<feature type="compositionally biased region" description="Basic and acidic residues" evidence="4">
    <location>
        <begin position="107"/>
        <end position="119"/>
    </location>
</feature>
<dbReference type="WBParaSite" id="TMUE_2000009862.1">
    <property type="protein sequence ID" value="TMUE_2000009862.1"/>
    <property type="gene ID" value="WBGene00288709"/>
</dbReference>
<evidence type="ECO:0000313" key="6">
    <source>
        <dbReference type="Proteomes" id="UP000046395"/>
    </source>
</evidence>
<evidence type="ECO:0000256" key="3">
    <source>
        <dbReference type="ARBA" id="ARBA00022833"/>
    </source>
</evidence>
<dbReference type="GO" id="GO:0008270">
    <property type="term" value="F:zinc ion binding"/>
    <property type="evidence" value="ECO:0007669"/>
    <property type="project" value="UniProtKB-KW"/>
</dbReference>
<evidence type="ECO:0000256" key="4">
    <source>
        <dbReference type="SAM" id="MobiDB-lite"/>
    </source>
</evidence>
<keyword evidence="3" id="KW-0862">Zinc</keyword>
<keyword evidence="6" id="KW-1185">Reference proteome</keyword>
<dbReference type="AlphaFoldDB" id="A0A5S6QSI4"/>
<feature type="domain" description="FLYWCH-type" evidence="5">
    <location>
        <begin position="6"/>
        <end position="66"/>
    </location>
</feature>
<organism evidence="6 7">
    <name type="scientific">Trichuris muris</name>
    <name type="common">Mouse whipworm</name>
    <dbReference type="NCBI Taxonomy" id="70415"/>
    <lineage>
        <taxon>Eukaryota</taxon>
        <taxon>Metazoa</taxon>
        <taxon>Ecdysozoa</taxon>
        <taxon>Nematoda</taxon>
        <taxon>Enoplea</taxon>
        <taxon>Dorylaimia</taxon>
        <taxon>Trichinellida</taxon>
        <taxon>Trichuridae</taxon>
        <taxon>Trichuris</taxon>
    </lineage>
</organism>
<dbReference type="Gene3D" id="2.20.25.240">
    <property type="match status" value="1"/>
</dbReference>
<dbReference type="InterPro" id="IPR007588">
    <property type="entry name" value="Znf_FLYWCH"/>
</dbReference>
<name>A0A5S6QSI4_TRIMR</name>
<sequence>MARLVSQRNREKFVHSGHLFTFAKFNHLRTIKFWRCDKRYSYGCKARLHTCVETNEVKKEVNAHTHGADEARVEVDAVCAALKRRAEETTEDPEVLLTEAYQGTSVEARERMPTKDAMRKRIQRRRAAVEASPPKPLELVASEAVPETKTTKR</sequence>
<evidence type="ECO:0000313" key="7">
    <source>
        <dbReference type="WBParaSite" id="TMUE_2000009862.1"/>
    </source>
</evidence>
<accession>A0A5S6QSI4</accession>
<keyword evidence="2" id="KW-0863">Zinc-finger</keyword>
<keyword evidence="1" id="KW-0479">Metal-binding</keyword>
<evidence type="ECO:0000259" key="5">
    <source>
        <dbReference type="Pfam" id="PF04500"/>
    </source>
</evidence>
<evidence type="ECO:0000256" key="2">
    <source>
        <dbReference type="ARBA" id="ARBA00022771"/>
    </source>
</evidence>
<dbReference type="Pfam" id="PF04500">
    <property type="entry name" value="FLYWCH"/>
    <property type="match status" value="1"/>
</dbReference>
<dbReference type="Proteomes" id="UP000046395">
    <property type="component" value="Unassembled WGS sequence"/>
</dbReference>